<dbReference type="Gene3D" id="2.60.40.10">
    <property type="entry name" value="Immunoglobulins"/>
    <property type="match status" value="1"/>
</dbReference>
<accession>A0A183CBP2</accession>
<dbReference type="SUPFAM" id="SSF48726">
    <property type="entry name" value="Immunoglobulin"/>
    <property type="match status" value="1"/>
</dbReference>
<dbReference type="InterPro" id="IPR037431">
    <property type="entry name" value="REX4_DEDDh_dom"/>
</dbReference>
<dbReference type="GO" id="GO:0006364">
    <property type="term" value="P:rRNA processing"/>
    <property type="evidence" value="ECO:0007669"/>
    <property type="project" value="UniProtKB-KW"/>
</dbReference>
<sequence length="377" mass="42116">MIMEFKAKSILKPTFVWQKGDEIVAESDRYKIISEGNGGTTRYYAALEIVEPKKEKDAGQFVCTAKNESGKLTATFSSHHHLPNNCGESHHHLPNNCGESHHHSPNNCGESHHHSPNNCCGVHLPDNGGDADPPNNGGGVSASNWPTNKDPVLAALLLLIAPKKKYALDCEYVGIGPGKKKHMLARVCIVDEKKKVVYHTYVKPTEEDIDYRTEVSGIRPKDLKGDLPSFEEVQSEVKKLISGKILIGHQLDKDLSVLELTHPSKLIRDTTANYEFLRKGLKDPKTGQPWPRGQTPPLKVLASHHLKKTIHQGEHSPIEDATIALQIYKMYEGEWEKLLIEKERQKNDELFYGKHCIAFAYLPDTDWMLVLDADSGG</sequence>
<name>A0A183CBP2_GLOPA</name>
<keyword evidence="11" id="KW-1185">Reference proteome</keyword>
<comment type="similarity">
    <text evidence="2">Belongs to the REXO4 family.</text>
</comment>
<dbReference type="InterPro" id="IPR012337">
    <property type="entry name" value="RNaseH-like_sf"/>
</dbReference>
<dbReference type="GO" id="GO:0003676">
    <property type="term" value="F:nucleic acid binding"/>
    <property type="evidence" value="ECO:0007669"/>
    <property type="project" value="InterPro"/>
</dbReference>
<reference evidence="12" key="3">
    <citation type="submission" date="2016-06" db="UniProtKB">
        <authorList>
            <consortium name="WormBaseParasite"/>
        </authorList>
    </citation>
    <scope>IDENTIFICATION</scope>
</reference>
<evidence type="ECO:0000313" key="12">
    <source>
        <dbReference type="WBParaSite" id="GPLIN_001029300"/>
    </source>
</evidence>
<keyword evidence="7" id="KW-0269">Exonuclease</keyword>
<reference evidence="11" key="2">
    <citation type="submission" date="2014-05" db="EMBL/GenBank/DDBJ databases">
        <title>The genome and life-stage specific transcriptomes of Globodera pallida elucidate key aspects of plant parasitism by a cyst nematode.</title>
        <authorList>
            <person name="Cotton J.A."/>
            <person name="Lilley C.J."/>
            <person name="Jones L.M."/>
            <person name="Kikuchi T."/>
            <person name="Reid A.J."/>
            <person name="Thorpe P."/>
            <person name="Tsai I.J."/>
            <person name="Beasley H."/>
            <person name="Blok V."/>
            <person name="Cock P.J.A."/>
            <person name="Van den Akker S.E."/>
            <person name="Holroyd N."/>
            <person name="Hunt M."/>
            <person name="Mantelin S."/>
            <person name="Naghra H."/>
            <person name="Pain A."/>
            <person name="Palomares-Rius J.E."/>
            <person name="Zarowiecki M."/>
            <person name="Berriman M."/>
            <person name="Jones J.T."/>
            <person name="Urwin P.E."/>
        </authorList>
    </citation>
    <scope>NUCLEOTIDE SEQUENCE [LARGE SCALE GENOMIC DNA]</scope>
    <source>
        <strain evidence="11">Lindley</strain>
    </source>
</reference>
<keyword evidence="5" id="KW-0540">Nuclease</keyword>
<dbReference type="GO" id="GO:0008408">
    <property type="term" value="F:3'-5' exonuclease activity"/>
    <property type="evidence" value="ECO:0007669"/>
    <property type="project" value="InterPro"/>
</dbReference>
<dbReference type="InterPro" id="IPR036179">
    <property type="entry name" value="Ig-like_dom_sf"/>
</dbReference>
<keyword evidence="6" id="KW-0378">Hydrolase</keyword>
<protein>
    <recommendedName>
        <fullName evidence="3">RNA exonuclease 4</fullName>
    </recommendedName>
</protein>
<evidence type="ECO:0000256" key="7">
    <source>
        <dbReference type="ARBA" id="ARBA00022839"/>
    </source>
</evidence>
<dbReference type="Proteomes" id="UP000050741">
    <property type="component" value="Unassembled WGS sequence"/>
</dbReference>
<evidence type="ECO:0000256" key="4">
    <source>
        <dbReference type="ARBA" id="ARBA00022552"/>
    </source>
</evidence>
<dbReference type="PANTHER" id="PTHR12801">
    <property type="entry name" value="RNA EXONUCLEASE REXO1 / RECO3 FAMILY MEMBER-RELATED"/>
    <property type="match status" value="1"/>
</dbReference>
<dbReference type="GO" id="GO:0005634">
    <property type="term" value="C:nucleus"/>
    <property type="evidence" value="ECO:0007669"/>
    <property type="project" value="UniProtKB-SubCell"/>
</dbReference>
<evidence type="ECO:0000256" key="1">
    <source>
        <dbReference type="ARBA" id="ARBA00004123"/>
    </source>
</evidence>
<dbReference type="InterPro" id="IPR047021">
    <property type="entry name" value="REXO1/3/4-like"/>
</dbReference>
<evidence type="ECO:0000256" key="3">
    <source>
        <dbReference type="ARBA" id="ARBA00016937"/>
    </source>
</evidence>
<proteinExistence type="inferred from homology"/>
<dbReference type="Gene3D" id="3.30.420.10">
    <property type="entry name" value="Ribonuclease H-like superfamily/Ribonuclease H"/>
    <property type="match status" value="1"/>
</dbReference>
<evidence type="ECO:0000256" key="9">
    <source>
        <dbReference type="ARBA" id="ARBA00025599"/>
    </source>
</evidence>
<reference evidence="11" key="1">
    <citation type="submission" date="2013-12" db="EMBL/GenBank/DDBJ databases">
        <authorList>
            <person name="Aslett M."/>
        </authorList>
    </citation>
    <scope>NUCLEOTIDE SEQUENCE [LARGE SCALE GENOMIC DNA]</scope>
    <source>
        <strain evidence="11">Lindley</strain>
    </source>
</reference>
<dbReference type="SUPFAM" id="SSF53098">
    <property type="entry name" value="Ribonuclease H-like"/>
    <property type="match status" value="1"/>
</dbReference>
<evidence type="ECO:0000256" key="2">
    <source>
        <dbReference type="ARBA" id="ARBA00010489"/>
    </source>
</evidence>
<evidence type="ECO:0000256" key="8">
    <source>
        <dbReference type="ARBA" id="ARBA00023242"/>
    </source>
</evidence>
<dbReference type="PANTHER" id="PTHR12801:SF45">
    <property type="entry name" value="RNA EXONUCLEASE 4"/>
    <property type="match status" value="1"/>
</dbReference>
<keyword evidence="4" id="KW-0698">rRNA processing</keyword>
<comment type="subcellular location">
    <subcellularLocation>
        <location evidence="1">Nucleus</location>
    </subcellularLocation>
</comment>
<dbReference type="CDD" id="cd06144">
    <property type="entry name" value="REX4_like"/>
    <property type="match status" value="1"/>
</dbReference>
<dbReference type="SMART" id="SM00479">
    <property type="entry name" value="EXOIII"/>
    <property type="match status" value="1"/>
</dbReference>
<evidence type="ECO:0000259" key="10">
    <source>
        <dbReference type="SMART" id="SM00479"/>
    </source>
</evidence>
<evidence type="ECO:0000256" key="5">
    <source>
        <dbReference type="ARBA" id="ARBA00022722"/>
    </source>
</evidence>
<dbReference type="Pfam" id="PF07679">
    <property type="entry name" value="I-set"/>
    <property type="match status" value="1"/>
</dbReference>
<feature type="domain" description="Exonuclease" evidence="10">
    <location>
        <begin position="164"/>
        <end position="337"/>
    </location>
</feature>
<organism evidence="11 12">
    <name type="scientific">Globodera pallida</name>
    <name type="common">Potato cyst nematode worm</name>
    <name type="synonym">Heterodera pallida</name>
    <dbReference type="NCBI Taxonomy" id="36090"/>
    <lineage>
        <taxon>Eukaryota</taxon>
        <taxon>Metazoa</taxon>
        <taxon>Ecdysozoa</taxon>
        <taxon>Nematoda</taxon>
        <taxon>Chromadorea</taxon>
        <taxon>Rhabditida</taxon>
        <taxon>Tylenchina</taxon>
        <taxon>Tylenchomorpha</taxon>
        <taxon>Tylenchoidea</taxon>
        <taxon>Heteroderidae</taxon>
        <taxon>Heteroderinae</taxon>
        <taxon>Globodera</taxon>
    </lineage>
</organism>
<dbReference type="InterPro" id="IPR013783">
    <property type="entry name" value="Ig-like_fold"/>
</dbReference>
<dbReference type="InterPro" id="IPR036397">
    <property type="entry name" value="RNaseH_sf"/>
</dbReference>
<evidence type="ECO:0000256" key="6">
    <source>
        <dbReference type="ARBA" id="ARBA00022801"/>
    </source>
</evidence>
<evidence type="ECO:0000313" key="11">
    <source>
        <dbReference type="Proteomes" id="UP000050741"/>
    </source>
</evidence>
<dbReference type="InterPro" id="IPR013098">
    <property type="entry name" value="Ig_I-set"/>
</dbReference>
<dbReference type="InterPro" id="IPR013520">
    <property type="entry name" value="Ribonucl_H"/>
</dbReference>
<keyword evidence="8" id="KW-0539">Nucleus</keyword>
<comment type="function">
    <text evidence="9">Exoribonuclease involved in ribosome biosynthesis. Involved in the processing of ITS1, the internal transcribed spacer localized between the 18S and 5.8S rRNAs.</text>
</comment>
<dbReference type="WBParaSite" id="GPLIN_001029300">
    <property type="protein sequence ID" value="GPLIN_001029300"/>
    <property type="gene ID" value="GPLIN_001029300"/>
</dbReference>
<dbReference type="Pfam" id="PF00929">
    <property type="entry name" value="RNase_T"/>
    <property type="match status" value="1"/>
</dbReference>
<dbReference type="AlphaFoldDB" id="A0A183CBP2"/>